<dbReference type="Pfam" id="PF23733">
    <property type="entry name" value="GRXCR1-2_C"/>
    <property type="match status" value="1"/>
</dbReference>
<proteinExistence type="predicted"/>
<organism evidence="1 2">
    <name type="scientific">Dipteronia sinensis</name>
    <dbReference type="NCBI Taxonomy" id="43782"/>
    <lineage>
        <taxon>Eukaryota</taxon>
        <taxon>Viridiplantae</taxon>
        <taxon>Streptophyta</taxon>
        <taxon>Embryophyta</taxon>
        <taxon>Tracheophyta</taxon>
        <taxon>Spermatophyta</taxon>
        <taxon>Magnoliopsida</taxon>
        <taxon>eudicotyledons</taxon>
        <taxon>Gunneridae</taxon>
        <taxon>Pentapetalae</taxon>
        <taxon>rosids</taxon>
        <taxon>malvids</taxon>
        <taxon>Sapindales</taxon>
        <taxon>Sapindaceae</taxon>
        <taxon>Hippocastanoideae</taxon>
        <taxon>Acereae</taxon>
        <taxon>Dipteronia</taxon>
    </lineage>
</organism>
<accession>A0AAE0AFF7</accession>
<keyword evidence="2" id="KW-1185">Reference proteome</keyword>
<dbReference type="AlphaFoldDB" id="A0AAE0AFF7"/>
<name>A0AAE0AFF7_9ROSI</name>
<dbReference type="Proteomes" id="UP001281410">
    <property type="component" value="Unassembled WGS sequence"/>
</dbReference>
<dbReference type="PANTHER" id="PTHR37760">
    <property type="entry name" value="CHAPERONE"/>
    <property type="match status" value="1"/>
</dbReference>
<dbReference type="PANTHER" id="PTHR37760:SF1">
    <property type="entry name" value="CHAPERONE"/>
    <property type="match status" value="1"/>
</dbReference>
<reference evidence="1" key="1">
    <citation type="journal article" date="2023" name="Plant J.">
        <title>Genome sequences and population genomics provide insights into the demographic history, inbreeding, and mutation load of two 'living fossil' tree species of Dipteronia.</title>
        <authorList>
            <person name="Feng Y."/>
            <person name="Comes H.P."/>
            <person name="Chen J."/>
            <person name="Zhu S."/>
            <person name="Lu R."/>
            <person name="Zhang X."/>
            <person name="Li P."/>
            <person name="Qiu J."/>
            <person name="Olsen K.M."/>
            <person name="Qiu Y."/>
        </authorList>
    </citation>
    <scope>NUCLEOTIDE SEQUENCE</scope>
    <source>
        <strain evidence="1">NBL</strain>
    </source>
</reference>
<comment type="caution">
    <text evidence="1">The sequence shown here is derived from an EMBL/GenBank/DDBJ whole genome shotgun (WGS) entry which is preliminary data.</text>
</comment>
<dbReference type="EMBL" id="JANJYJ010000005">
    <property type="protein sequence ID" value="KAK3212252.1"/>
    <property type="molecule type" value="Genomic_DNA"/>
</dbReference>
<evidence type="ECO:0000313" key="1">
    <source>
        <dbReference type="EMBL" id="KAK3212252.1"/>
    </source>
</evidence>
<gene>
    <name evidence="1" type="ORF">Dsin_016958</name>
</gene>
<evidence type="ECO:0000313" key="2">
    <source>
        <dbReference type="Proteomes" id="UP001281410"/>
    </source>
</evidence>
<sequence>MYEEESGDWCGGGREMEGGLTSSELAGFGVGTLLLWATLSAPKLDALFSASQRSSLGMCKRCGDLRMIACSRCKGTGYVKSSRPFSFNLMDDLYQWIDGTESKANSIRCSKCQARGRFSCPSCSDIPQA</sequence>
<protein>
    <submittedName>
        <fullName evidence="1">Uncharacterized protein</fullName>
    </submittedName>
</protein>